<evidence type="ECO:0000256" key="9">
    <source>
        <dbReference type="RuleBase" id="RU003357"/>
    </source>
</evidence>
<dbReference type="EMBL" id="RZNH01000043">
    <property type="protein sequence ID" value="NOU61834.1"/>
    <property type="molecule type" value="Genomic_DNA"/>
</dbReference>
<reference evidence="13 14" key="1">
    <citation type="submission" date="2018-12" db="EMBL/GenBank/DDBJ databases">
        <title>Marinifilum JC070 sp. nov., a marine bacterium isolated from Yongle Blue Hole in the South China Sea.</title>
        <authorList>
            <person name="Fu T."/>
        </authorList>
    </citation>
    <scope>NUCLEOTIDE SEQUENCE [LARGE SCALE GENOMIC DNA]</scope>
    <source>
        <strain evidence="13 14">JC070</strain>
    </source>
</reference>
<dbReference type="InterPro" id="IPR037066">
    <property type="entry name" value="Plug_dom_sf"/>
</dbReference>
<evidence type="ECO:0000256" key="5">
    <source>
        <dbReference type="ARBA" id="ARBA00023077"/>
    </source>
</evidence>
<keyword evidence="5 9" id="KW-0798">TonB box</keyword>
<dbReference type="InterPro" id="IPR036942">
    <property type="entry name" value="Beta-barrel_TonB_sf"/>
</dbReference>
<dbReference type="InterPro" id="IPR008969">
    <property type="entry name" value="CarboxyPept-like_regulatory"/>
</dbReference>
<dbReference type="PROSITE" id="PS52016">
    <property type="entry name" value="TONB_DEPENDENT_REC_3"/>
    <property type="match status" value="1"/>
</dbReference>
<feature type="chain" id="PRO_5046718259" evidence="10">
    <location>
        <begin position="21"/>
        <end position="1009"/>
    </location>
</feature>
<evidence type="ECO:0000313" key="13">
    <source>
        <dbReference type="EMBL" id="NOU61834.1"/>
    </source>
</evidence>
<dbReference type="Gene3D" id="2.170.130.10">
    <property type="entry name" value="TonB-dependent receptor, plug domain"/>
    <property type="match status" value="1"/>
</dbReference>
<evidence type="ECO:0000259" key="11">
    <source>
        <dbReference type="Pfam" id="PF00593"/>
    </source>
</evidence>
<dbReference type="Pfam" id="PF00593">
    <property type="entry name" value="TonB_dep_Rec_b-barrel"/>
    <property type="match status" value="1"/>
</dbReference>
<keyword evidence="13" id="KW-0675">Receptor</keyword>
<name>A0ABX1X172_9BACT</name>
<dbReference type="InterPro" id="IPR023997">
    <property type="entry name" value="TonB-dep_OMP_SusC/RagA_CS"/>
</dbReference>
<comment type="similarity">
    <text evidence="8 9">Belongs to the TonB-dependent receptor family.</text>
</comment>
<dbReference type="Pfam" id="PF07715">
    <property type="entry name" value="Plug"/>
    <property type="match status" value="1"/>
</dbReference>
<gene>
    <name evidence="13" type="ORF">ELS83_18720</name>
</gene>
<feature type="domain" description="TonB-dependent receptor-like beta-barrel" evidence="11">
    <location>
        <begin position="394"/>
        <end position="964"/>
    </location>
</feature>
<keyword evidence="10" id="KW-0732">Signal</keyword>
<protein>
    <submittedName>
        <fullName evidence="13">TonB-dependent receptor</fullName>
    </submittedName>
</protein>
<sequence>MRKIACLALIMLLGWQVSWAQDALVKGVVTGAEDGLTIPGVSVVEKGTTNGTTTDFDGKYQINVGTDAVLVFSYIGMKTFEVAVGTQTEINVKLEADNVAMDEVVVVGYGVQKKSDVTGAVASVDFEDLESQPINSVNDAIKGRIAGVQVMSNSGSPGGSISIRVRGIGSVNNSDPLYVVDGVPTSDINFLNPNDIASVEVLKDASSSAIYGSRGANGVVLVTTKSGKTNTSPRVEVDAYYGVKEVLNNWETTSGSEWYAIQEEMNKTRTSPIDLSQVDPAVNTDWFDEITRSATVQDYNVSVSGGSDKLTYIMGAGFYDEEGTVYGSDYERINARLKTDYQAKDYLKIGTNINIQSNKRHSITEGSYHTGTINTAIKLEPVVPVWKNEAEGIYDYSKFTDYPNPVAQIEYDNYRTEQFRLLGNVYAELEIIKDLKFKTSYGLNRTVTDTYNFTPIYYVNNNQRNDINNVYRGYSKSVYQTWENTLSYHKTIEKHDIVALAGFTKEKSRSEWMSGSKNNIPNEDEALWYLDSGADGDLASGSASEYTLMSYLGRVNYAYDNKYLLTASFRADGSSRFSDGNRWGYFPSVAVGWKMSEEDFLKDIEWLSILKLRGGWGQIGNQNIGTYPYQTTMDGNSQYRYIFGVNEDVYQGYVVNAMKDENIQWETVESLNIGFDAALFDARLEVSFDWFDKDTKDMLLSIPIPYYYGYESGPTVNVGEANNKGVEMSFNWRDQIGSDFSYSIGLNVSTYKNEMVSLGSGEPITGGSYYLGSATRTEEGEAIGYFYGYKTDGVFQNQAEIDAHAIQQGGDNSGLQPGDMKFVDVNGDGTINGDDRTKIGDPNPDFTYGINLGAQYKNWEVSAFFQGSKGNDVFNAMKTHLYKFDETNKHKDMLNSWTPTNTNTNMPRLSGYDVNDTNRTSDRFVEDGSYMRLKNLMVAYNFPKRLLDKVKLTSAKLYFSGQNLWTITDYSGADPEIGQVSSTNYLSRGVDIGTYPQAKTYVVGVKLGF</sequence>
<comment type="caution">
    <text evidence="13">The sequence shown here is derived from an EMBL/GenBank/DDBJ whole genome shotgun (WGS) entry which is preliminary data.</text>
</comment>
<dbReference type="SUPFAM" id="SSF49464">
    <property type="entry name" value="Carboxypeptidase regulatory domain-like"/>
    <property type="match status" value="1"/>
</dbReference>
<evidence type="ECO:0000259" key="12">
    <source>
        <dbReference type="Pfam" id="PF07715"/>
    </source>
</evidence>
<keyword evidence="14" id="KW-1185">Reference proteome</keyword>
<accession>A0ABX1X172</accession>
<dbReference type="RefSeq" id="WP_171597090.1">
    <property type="nucleotide sequence ID" value="NZ_RZNH01000043.1"/>
</dbReference>
<organism evidence="13 14">
    <name type="scientific">Marinifilum caeruleilacunae</name>
    <dbReference type="NCBI Taxonomy" id="2499076"/>
    <lineage>
        <taxon>Bacteria</taxon>
        <taxon>Pseudomonadati</taxon>
        <taxon>Bacteroidota</taxon>
        <taxon>Bacteroidia</taxon>
        <taxon>Marinilabiliales</taxon>
        <taxon>Marinifilaceae</taxon>
    </lineage>
</organism>
<feature type="domain" description="TonB-dependent receptor plug" evidence="12">
    <location>
        <begin position="114"/>
        <end position="219"/>
    </location>
</feature>
<dbReference type="Gene3D" id="2.60.40.1120">
    <property type="entry name" value="Carboxypeptidase-like, regulatory domain"/>
    <property type="match status" value="1"/>
</dbReference>
<feature type="signal peptide" evidence="10">
    <location>
        <begin position="1"/>
        <end position="20"/>
    </location>
</feature>
<dbReference type="InterPro" id="IPR023996">
    <property type="entry name" value="TonB-dep_OMP_SusC/RagA"/>
</dbReference>
<dbReference type="Gene3D" id="2.40.170.20">
    <property type="entry name" value="TonB-dependent receptor, beta-barrel domain"/>
    <property type="match status" value="1"/>
</dbReference>
<evidence type="ECO:0000256" key="10">
    <source>
        <dbReference type="SAM" id="SignalP"/>
    </source>
</evidence>
<evidence type="ECO:0000313" key="14">
    <source>
        <dbReference type="Proteomes" id="UP000732105"/>
    </source>
</evidence>
<dbReference type="NCBIfam" id="TIGR04056">
    <property type="entry name" value="OMP_RagA_SusC"/>
    <property type="match status" value="1"/>
</dbReference>
<dbReference type="InterPro" id="IPR039426">
    <property type="entry name" value="TonB-dep_rcpt-like"/>
</dbReference>
<keyword evidence="4 8" id="KW-0812">Transmembrane</keyword>
<evidence type="ECO:0000256" key="7">
    <source>
        <dbReference type="ARBA" id="ARBA00023237"/>
    </source>
</evidence>
<dbReference type="NCBIfam" id="TIGR04057">
    <property type="entry name" value="SusC_RagA_signa"/>
    <property type="match status" value="1"/>
</dbReference>
<evidence type="ECO:0000256" key="1">
    <source>
        <dbReference type="ARBA" id="ARBA00004571"/>
    </source>
</evidence>
<keyword evidence="7 8" id="KW-0998">Cell outer membrane</keyword>
<dbReference type="Proteomes" id="UP000732105">
    <property type="component" value="Unassembled WGS sequence"/>
</dbReference>
<dbReference type="SUPFAM" id="SSF56935">
    <property type="entry name" value="Porins"/>
    <property type="match status" value="1"/>
</dbReference>
<evidence type="ECO:0000256" key="4">
    <source>
        <dbReference type="ARBA" id="ARBA00022692"/>
    </source>
</evidence>
<keyword evidence="2 8" id="KW-0813">Transport</keyword>
<evidence type="ECO:0000256" key="2">
    <source>
        <dbReference type="ARBA" id="ARBA00022448"/>
    </source>
</evidence>
<proteinExistence type="inferred from homology"/>
<dbReference type="InterPro" id="IPR012910">
    <property type="entry name" value="Plug_dom"/>
</dbReference>
<evidence type="ECO:0000256" key="3">
    <source>
        <dbReference type="ARBA" id="ARBA00022452"/>
    </source>
</evidence>
<dbReference type="InterPro" id="IPR000531">
    <property type="entry name" value="Beta-barrel_TonB"/>
</dbReference>
<evidence type="ECO:0000256" key="6">
    <source>
        <dbReference type="ARBA" id="ARBA00023136"/>
    </source>
</evidence>
<evidence type="ECO:0000256" key="8">
    <source>
        <dbReference type="PROSITE-ProRule" id="PRU01360"/>
    </source>
</evidence>
<keyword evidence="3 8" id="KW-1134">Transmembrane beta strand</keyword>
<comment type="subcellular location">
    <subcellularLocation>
        <location evidence="1 8">Cell outer membrane</location>
        <topology evidence="1 8">Multi-pass membrane protein</topology>
    </subcellularLocation>
</comment>
<dbReference type="Pfam" id="PF13715">
    <property type="entry name" value="CarbopepD_reg_2"/>
    <property type="match status" value="1"/>
</dbReference>
<keyword evidence="6 8" id="KW-0472">Membrane</keyword>